<evidence type="ECO:0000256" key="1">
    <source>
        <dbReference type="SAM" id="MobiDB-lite"/>
    </source>
</evidence>
<dbReference type="EMBL" id="QZAL01000025">
    <property type="protein sequence ID" value="THW47022.1"/>
    <property type="molecule type" value="Genomic_DNA"/>
</dbReference>
<evidence type="ECO:0000313" key="3">
    <source>
        <dbReference type="Proteomes" id="UP000310687"/>
    </source>
</evidence>
<protein>
    <recommendedName>
        <fullName evidence="4">G-patch domain-containing protein</fullName>
    </recommendedName>
</protein>
<accession>A0A4S8Y0M9</accession>
<sequence>MDAAGLLKKQGWRGLGHSLDSDNKGLRKPLLVSKKVDVLGIGINKADVIQGQWWLKAFDSSLKDFGTGKKSILANVKEQGIKRGGLYGRFVQGEGVPGTIGMVDPKVAALASAVLPPATGVKRKAEDDDEDKAEKKKAKKEKKDKKRSKSTSDSSSSDDEKKARHAAKKAKKSATASEDNSDATTKKSKSKKDKSLEGLPEDKRKQYEERAAAKGVTLEQYFSLRQVKNLEAKESRRSGTTTPATEPASEESSKEDKKKEKKSSKNTLLQVLSPKRTSDTTGLKRPLQAPIVDSQGARPGLSCILQGQESVRIQPCWQVGYRSLGDKLRSTTQLASLNRPAQLPLEVRGIEWLKARKKP</sequence>
<organism evidence="2 3">
    <name type="scientific">Aureobasidium pullulans</name>
    <name type="common">Black yeast</name>
    <name type="synonym">Pullularia pullulans</name>
    <dbReference type="NCBI Taxonomy" id="5580"/>
    <lineage>
        <taxon>Eukaryota</taxon>
        <taxon>Fungi</taxon>
        <taxon>Dikarya</taxon>
        <taxon>Ascomycota</taxon>
        <taxon>Pezizomycotina</taxon>
        <taxon>Dothideomycetes</taxon>
        <taxon>Dothideomycetidae</taxon>
        <taxon>Dothideales</taxon>
        <taxon>Saccotheciaceae</taxon>
        <taxon>Aureobasidium</taxon>
    </lineage>
</organism>
<evidence type="ECO:0008006" key="4">
    <source>
        <dbReference type="Google" id="ProtNLM"/>
    </source>
</evidence>
<name>A0A4S8Y0M9_AURPU</name>
<evidence type="ECO:0000313" key="2">
    <source>
        <dbReference type="EMBL" id="THW47022.1"/>
    </source>
</evidence>
<gene>
    <name evidence="2" type="ORF">D6D22_02848</name>
</gene>
<reference evidence="2 3" key="1">
    <citation type="submission" date="2018-10" db="EMBL/GenBank/DDBJ databases">
        <title>Fifty Aureobasidium pullulans genomes reveal a recombining polyextremotolerant generalist.</title>
        <authorList>
            <person name="Gostincar C."/>
            <person name="Turk M."/>
            <person name="Zajc J."/>
            <person name="Gunde-Cimerman N."/>
        </authorList>
    </citation>
    <scope>NUCLEOTIDE SEQUENCE [LARGE SCALE GENOMIC DNA]</scope>
    <source>
        <strain evidence="2 3">EXF-11013</strain>
    </source>
</reference>
<proteinExistence type="predicted"/>
<feature type="compositionally biased region" description="Basic and acidic residues" evidence="1">
    <location>
        <begin position="193"/>
        <end position="212"/>
    </location>
</feature>
<dbReference type="AlphaFoldDB" id="A0A4S8Y0M9"/>
<feature type="compositionally biased region" description="Basic residues" evidence="1">
    <location>
        <begin position="135"/>
        <end position="149"/>
    </location>
</feature>
<feature type="region of interest" description="Disordered" evidence="1">
    <location>
        <begin position="120"/>
        <end position="291"/>
    </location>
</feature>
<dbReference type="Proteomes" id="UP000310687">
    <property type="component" value="Unassembled WGS sequence"/>
</dbReference>
<feature type="compositionally biased region" description="Basic and acidic residues" evidence="1">
    <location>
        <begin position="228"/>
        <end position="237"/>
    </location>
</feature>
<comment type="caution">
    <text evidence="2">The sequence shown here is derived from an EMBL/GenBank/DDBJ whole genome shotgun (WGS) entry which is preliminary data.</text>
</comment>
<feature type="compositionally biased region" description="Basic residues" evidence="1">
    <location>
        <begin position="163"/>
        <end position="172"/>
    </location>
</feature>